<organism evidence="1">
    <name type="scientific">Anguilla anguilla</name>
    <name type="common">European freshwater eel</name>
    <name type="synonym">Muraena anguilla</name>
    <dbReference type="NCBI Taxonomy" id="7936"/>
    <lineage>
        <taxon>Eukaryota</taxon>
        <taxon>Metazoa</taxon>
        <taxon>Chordata</taxon>
        <taxon>Craniata</taxon>
        <taxon>Vertebrata</taxon>
        <taxon>Euteleostomi</taxon>
        <taxon>Actinopterygii</taxon>
        <taxon>Neopterygii</taxon>
        <taxon>Teleostei</taxon>
        <taxon>Anguilliformes</taxon>
        <taxon>Anguillidae</taxon>
        <taxon>Anguilla</taxon>
    </lineage>
</organism>
<reference evidence="1" key="2">
    <citation type="journal article" date="2015" name="Fish Shellfish Immunol.">
        <title>Early steps in the European eel (Anguilla anguilla)-Vibrio vulnificus interaction in the gills: Role of the RtxA13 toxin.</title>
        <authorList>
            <person name="Callol A."/>
            <person name="Pajuelo D."/>
            <person name="Ebbesson L."/>
            <person name="Teles M."/>
            <person name="MacKenzie S."/>
            <person name="Amaro C."/>
        </authorList>
    </citation>
    <scope>NUCLEOTIDE SEQUENCE</scope>
</reference>
<sequence length="34" mass="3945">MHRRRVINETYSSGIITLLHYHVTSASPLRPIKP</sequence>
<dbReference type="EMBL" id="GBXM01102677">
    <property type="protein sequence ID" value="JAH05900.1"/>
    <property type="molecule type" value="Transcribed_RNA"/>
</dbReference>
<dbReference type="AlphaFoldDB" id="A0A0E9PPA7"/>
<accession>A0A0E9PPA7</accession>
<evidence type="ECO:0000313" key="1">
    <source>
        <dbReference type="EMBL" id="JAH05900.1"/>
    </source>
</evidence>
<protein>
    <submittedName>
        <fullName evidence="1">Uncharacterized protein</fullName>
    </submittedName>
</protein>
<name>A0A0E9PPA7_ANGAN</name>
<reference evidence="1" key="1">
    <citation type="submission" date="2014-11" db="EMBL/GenBank/DDBJ databases">
        <authorList>
            <person name="Amaro Gonzalez C."/>
        </authorList>
    </citation>
    <scope>NUCLEOTIDE SEQUENCE</scope>
</reference>
<proteinExistence type="predicted"/>